<evidence type="ECO:0000313" key="2">
    <source>
        <dbReference type="Proteomes" id="UP001497700"/>
    </source>
</evidence>
<keyword evidence="2" id="KW-1185">Reference proteome</keyword>
<protein>
    <submittedName>
        <fullName evidence="1">Uncharacterized protein</fullName>
    </submittedName>
</protein>
<gene>
    <name evidence="1" type="ORF">F4820DRAFT_453892</name>
</gene>
<organism evidence="1 2">
    <name type="scientific">Hypoxylon rubiginosum</name>
    <dbReference type="NCBI Taxonomy" id="110542"/>
    <lineage>
        <taxon>Eukaryota</taxon>
        <taxon>Fungi</taxon>
        <taxon>Dikarya</taxon>
        <taxon>Ascomycota</taxon>
        <taxon>Pezizomycotina</taxon>
        <taxon>Sordariomycetes</taxon>
        <taxon>Xylariomycetidae</taxon>
        <taxon>Xylariales</taxon>
        <taxon>Hypoxylaceae</taxon>
        <taxon>Hypoxylon</taxon>
    </lineage>
</organism>
<comment type="caution">
    <text evidence="1">The sequence shown here is derived from an EMBL/GenBank/DDBJ whole genome shotgun (WGS) entry which is preliminary data.</text>
</comment>
<sequence>MQFAIAAVLTFALGALGRPQLGGPPMTNRIPPVPGDVTVGQAGDTCGSDLDLSCCNEVDQSGDAINTAEGLLAGLLTGGLEEGALGLFDSCSKLNVAAVIGLSDILDNQCKQTPACCQHSGMEQEDGLLNVGLPCVALGGIL</sequence>
<name>A0ACB9YJ66_9PEZI</name>
<evidence type="ECO:0000313" key="1">
    <source>
        <dbReference type="EMBL" id="KAI4859434.1"/>
    </source>
</evidence>
<dbReference type="EMBL" id="MU393634">
    <property type="protein sequence ID" value="KAI4859434.1"/>
    <property type="molecule type" value="Genomic_DNA"/>
</dbReference>
<accession>A0ACB9YJ66</accession>
<dbReference type="Proteomes" id="UP001497700">
    <property type="component" value="Unassembled WGS sequence"/>
</dbReference>
<proteinExistence type="predicted"/>
<reference evidence="1 2" key="1">
    <citation type="journal article" date="2022" name="New Phytol.">
        <title>Ecological generalism drives hyperdiversity of secondary metabolite gene clusters in xylarialean endophytes.</title>
        <authorList>
            <person name="Franco M.E.E."/>
            <person name="Wisecaver J.H."/>
            <person name="Arnold A.E."/>
            <person name="Ju Y.M."/>
            <person name="Slot J.C."/>
            <person name="Ahrendt S."/>
            <person name="Moore L.P."/>
            <person name="Eastman K.E."/>
            <person name="Scott K."/>
            <person name="Konkel Z."/>
            <person name="Mondo S.J."/>
            <person name="Kuo A."/>
            <person name="Hayes R.D."/>
            <person name="Haridas S."/>
            <person name="Andreopoulos B."/>
            <person name="Riley R."/>
            <person name="LaButti K."/>
            <person name="Pangilinan J."/>
            <person name="Lipzen A."/>
            <person name="Amirebrahimi M."/>
            <person name="Yan J."/>
            <person name="Adam C."/>
            <person name="Keymanesh K."/>
            <person name="Ng V."/>
            <person name="Louie K."/>
            <person name="Northen T."/>
            <person name="Drula E."/>
            <person name="Henrissat B."/>
            <person name="Hsieh H.M."/>
            <person name="Youens-Clark K."/>
            <person name="Lutzoni F."/>
            <person name="Miadlikowska J."/>
            <person name="Eastwood D.C."/>
            <person name="Hamelin R.C."/>
            <person name="Grigoriev I.V."/>
            <person name="U'Ren J.M."/>
        </authorList>
    </citation>
    <scope>NUCLEOTIDE SEQUENCE [LARGE SCALE GENOMIC DNA]</scope>
    <source>
        <strain evidence="1 2">CBS 119005</strain>
    </source>
</reference>